<dbReference type="Pfam" id="PF23197">
    <property type="entry name" value="IG_AIR9"/>
    <property type="match status" value="1"/>
</dbReference>
<evidence type="ECO:0000313" key="3">
    <source>
        <dbReference type="EMBL" id="KAF8399727.1"/>
    </source>
</evidence>
<evidence type="ECO:0000256" key="1">
    <source>
        <dbReference type="SAM" id="MobiDB-lite"/>
    </source>
</evidence>
<dbReference type="OMA" id="CQSSHHT"/>
<evidence type="ECO:0000313" key="4">
    <source>
        <dbReference type="Proteomes" id="UP000655225"/>
    </source>
</evidence>
<proteinExistence type="predicted"/>
<feature type="compositionally biased region" description="Low complexity" evidence="1">
    <location>
        <begin position="14"/>
        <end position="41"/>
    </location>
</feature>
<reference evidence="3 4" key="1">
    <citation type="submission" date="2020-04" db="EMBL/GenBank/DDBJ databases">
        <title>Plant Genome Project.</title>
        <authorList>
            <person name="Zhang R.-G."/>
        </authorList>
    </citation>
    <scope>NUCLEOTIDE SEQUENCE [LARGE SCALE GENOMIC DNA]</scope>
    <source>
        <strain evidence="3">YNK0</strain>
        <tissue evidence="3">Leaf</tissue>
    </source>
</reference>
<feature type="domain" description="AIR9-like A9" evidence="2">
    <location>
        <begin position="52"/>
        <end position="134"/>
    </location>
</feature>
<organism evidence="3 4">
    <name type="scientific">Tetracentron sinense</name>
    <name type="common">Spur-leaf</name>
    <dbReference type="NCBI Taxonomy" id="13715"/>
    <lineage>
        <taxon>Eukaryota</taxon>
        <taxon>Viridiplantae</taxon>
        <taxon>Streptophyta</taxon>
        <taxon>Embryophyta</taxon>
        <taxon>Tracheophyta</taxon>
        <taxon>Spermatophyta</taxon>
        <taxon>Magnoliopsida</taxon>
        <taxon>Trochodendrales</taxon>
        <taxon>Trochodendraceae</taxon>
        <taxon>Tetracentron</taxon>
    </lineage>
</organism>
<dbReference type="PANTHER" id="PTHR31149">
    <property type="entry name" value="EXPRESSED PROTEIN"/>
    <property type="match status" value="1"/>
</dbReference>
<keyword evidence="4" id="KW-1185">Reference proteome</keyword>
<dbReference type="EMBL" id="JABCRI010000010">
    <property type="protein sequence ID" value="KAF8399727.1"/>
    <property type="molecule type" value="Genomic_DNA"/>
</dbReference>
<dbReference type="FunFam" id="2.60.40.2700:FF:000001">
    <property type="entry name" value="Transmembrane protein"/>
    <property type="match status" value="1"/>
</dbReference>
<dbReference type="PANTHER" id="PTHR31149:SF10">
    <property type="entry name" value="OS05G0100900 PROTEIN"/>
    <property type="match status" value="1"/>
</dbReference>
<dbReference type="AlphaFoldDB" id="A0A834ZC05"/>
<evidence type="ECO:0000259" key="2">
    <source>
        <dbReference type="Pfam" id="PF23197"/>
    </source>
</evidence>
<name>A0A834ZC05_TETSI</name>
<sequence length="162" mass="17572">MENIHSGCQSSHHTVPVPDDPTPLVSSSLLSTTGVTSSPLTQTAEGDPCPAVEALQISGEAFPGREIQACGYSINGTTNCYFAWLRCSEDGSVYRIEGADQATYLVTADDVDSYLAIEVQPMDDRKRKGKVVKVFANEKKKITWVCSNFSNFLIAAEELPVH</sequence>
<gene>
    <name evidence="3" type="ORF">HHK36_015598</name>
</gene>
<feature type="region of interest" description="Disordered" evidence="1">
    <location>
        <begin position="1"/>
        <end position="45"/>
    </location>
</feature>
<comment type="caution">
    <text evidence="3">The sequence shown here is derived from an EMBL/GenBank/DDBJ whole genome shotgun (WGS) entry which is preliminary data.</text>
</comment>
<dbReference type="Gene3D" id="2.60.40.2700">
    <property type="match status" value="1"/>
</dbReference>
<dbReference type="GO" id="GO:0005886">
    <property type="term" value="C:plasma membrane"/>
    <property type="evidence" value="ECO:0007669"/>
    <property type="project" value="TreeGrafter"/>
</dbReference>
<accession>A0A834ZC05</accession>
<dbReference type="InterPro" id="IPR056284">
    <property type="entry name" value="AIR9-like_A9"/>
</dbReference>
<feature type="compositionally biased region" description="Polar residues" evidence="1">
    <location>
        <begin position="1"/>
        <end position="13"/>
    </location>
</feature>
<protein>
    <recommendedName>
        <fullName evidence="2">AIR9-like A9 domain-containing protein</fullName>
    </recommendedName>
</protein>
<dbReference type="Proteomes" id="UP000655225">
    <property type="component" value="Unassembled WGS sequence"/>
</dbReference>
<dbReference type="OrthoDB" id="1937889at2759"/>